<keyword evidence="2" id="KW-1185">Reference proteome</keyword>
<gene>
    <name evidence="1" type="ORF">A0U93_02405</name>
</gene>
<dbReference type="AlphaFoldDB" id="A0A1U9KTP2"/>
<organism evidence="1 2">
    <name type="scientific">Neoasaia chiangmaiensis</name>
    <dbReference type="NCBI Taxonomy" id="320497"/>
    <lineage>
        <taxon>Bacteria</taxon>
        <taxon>Pseudomonadati</taxon>
        <taxon>Pseudomonadota</taxon>
        <taxon>Alphaproteobacteria</taxon>
        <taxon>Acetobacterales</taxon>
        <taxon>Acetobacteraceae</taxon>
        <taxon>Neoasaia</taxon>
    </lineage>
</organism>
<name>A0A1U9KTP2_9PROT</name>
<dbReference type="EMBL" id="CP014691">
    <property type="protein sequence ID" value="AQS89216.1"/>
    <property type="molecule type" value="Genomic_DNA"/>
</dbReference>
<evidence type="ECO:0000313" key="1">
    <source>
        <dbReference type="EMBL" id="AQS89216.1"/>
    </source>
</evidence>
<sequence length="119" mass="12504">MASLSLLAACSTSNTPNIDPVGIWTGALVTDQGTCPTERNSTLQIATHTISFTPADGSLVLKGVRGPDNLHFHAQLQTTDANRRPQAMVFNGYPVGQAIGGTFGTPSCRAHVTLTRPKS</sequence>
<dbReference type="OrthoDB" id="7280352at2"/>
<dbReference type="KEGG" id="nch:A0U93_02405"/>
<dbReference type="Proteomes" id="UP000188604">
    <property type="component" value="Chromosome"/>
</dbReference>
<protein>
    <submittedName>
        <fullName evidence="1">Uncharacterized protein</fullName>
    </submittedName>
</protein>
<accession>A0A1U9KTP2</accession>
<proteinExistence type="predicted"/>
<evidence type="ECO:0000313" key="2">
    <source>
        <dbReference type="Proteomes" id="UP000188604"/>
    </source>
</evidence>
<reference evidence="1 2" key="1">
    <citation type="submission" date="2016-03" db="EMBL/GenBank/DDBJ databases">
        <title>Acetic acid bacteria sequencing.</title>
        <authorList>
            <person name="Brandt J."/>
            <person name="Jakob F."/>
            <person name="Vogel R.F."/>
        </authorList>
    </citation>
    <scope>NUCLEOTIDE SEQUENCE [LARGE SCALE GENOMIC DNA]</scope>
    <source>
        <strain evidence="1 2">NBRC 101099</strain>
    </source>
</reference>